<protein>
    <recommendedName>
        <fullName evidence="2">C2H2-type domain-containing protein</fullName>
    </recommendedName>
</protein>
<evidence type="ECO:0000313" key="3">
    <source>
        <dbReference type="EMBL" id="KAF7284981.1"/>
    </source>
</evidence>
<dbReference type="Gene3D" id="3.30.160.60">
    <property type="entry name" value="Classic Zinc Finger"/>
    <property type="match status" value="1"/>
</dbReference>
<dbReference type="EMBL" id="JAACXV010000063">
    <property type="protein sequence ID" value="KAF7284981.1"/>
    <property type="molecule type" value="Genomic_DNA"/>
</dbReference>
<comment type="caution">
    <text evidence="3">The sequence shown here is derived from an EMBL/GenBank/DDBJ whole genome shotgun (WGS) entry which is preliminary data.</text>
</comment>
<reference evidence="3" key="1">
    <citation type="submission" date="2020-08" db="EMBL/GenBank/DDBJ databases">
        <title>Genome sequencing and assembly of the red palm weevil Rhynchophorus ferrugineus.</title>
        <authorList>
            <person name="Dias G.B."/>
            <person name="Bergman C.M."/>
            <person name="Manee M."/>
        </authorList>
    </citation>
    <scope>NUCLEOTIDE SEQUENCE</scope>
    <source>
        <strain evidence="3">AA-2017</strain>
        <tissue evidence="3">Whole larva</tissue>
    </source>
</reference>
<dbReference type="SUPFAM" id="SSF57667">
    <property type="entry name" value="beta-beta-alpha zinc fingers"/>
    <property type="match status" value="1"/>
</dbReference>
<proteinExistence type="predicted"/>
<dbReference type="AlphaFoldDB" id="A0A834MIQ6"/>
<dbReference type="InterPro" id="IPR036236">
    <property type="entry name" value="Znf_C2H2_sf"/>
</dbReference>
<evidence type="ECO:0000259" key="2">
    <source>
        <dbReference type="PROSITE" id="PS50157"/>
    </source>
</evidence>
<sequence>MQILTNHSWINIKCEFEDSIEIFEHDIYNGDSDWNSESTEEYPSHNYKCKRCGKVYDKKVSFTCHLSYDCGIKKFSCAIDSCNFASKRKHDLKRHLKVKHDIYTPEDSHIKIVDQTNEW</sequence>
<gene>
    <name evidence="3" type="ORF">GWI33_012762</name>
</gene>
<evidence type="ECO:0000313" key="4">
    <source>
        <dbReference type="Proteomes" id="UP000625711"/>
    </source>
</evidence>
<accession>A0A834MIQ6</accession>
<keyword evidence="1" id="KW-0862">Zinc</keyword>
<keyword evidence="1" id="KW-0479">Metal-binding</keyword>
<dbReference type="SMART" id="SM00355">
    <property type="entry name" value="ZnF_C2H2"/>
    <property type="match status" value="2"/>
</dbReference>
<dbReference type="OrthoDB" id="6744960at2759"/>
<feature type="domain" description="C2H2-type" evidence="2">
    <location>
        <begin position="47"/>
        <end position="74"/>
    </location>
</feature>
<dbReference type="InterPro" id="IPR013087">
    <property type="entry name" value="Znf_C2H2_type"/>
</dbReference>
<dbReference type="Proteomes" id="UP000625711">
    <property type="component" value="Unassembled WGS sequence"/>
</dbReference>
<name>A0A834MIQ6_RHYFE</name>
<evidence type="ECO:0000256" key="1">
    <source>
        <dbReference type="PROSITE-ProRule" id="PRU00042"/>
    </source>
</evidence>
<keyword evidence="4" id="KW-1185">Reference proteome</keyword>
<keyword evidence="1" id="KW-0863">Zinc-finger</keyword>
<feature type="domain" description="C2H2-type" evidence="2">
    <location>
        <begin position="75"/>
        <end position="105"/>
    </location>
</feature>
<organism evidence="3 4">
    <name type="scientific">Rhynchophorus ferrugineus</name>
    <name type="common">Red palm weevil</name>
    <name type="synonym">Curculio ferrugineus</name>
    <dbReference type="NCBI Taxonomy" id="354439"/>
    <lineage>
        <taxon>Eukaryota</taxon>
        <taxon>Metazoa</taxon>
        <taxon>Ecdysozoa</taxon>
        <taxon>Arthropoda</taxon>
        <taxon>Hexapoda</taxon>
        <taxon>Insecta</taxon>
        <taxon>Pterygota</taxon>
        <taxon>Neoptera</taxon>
        <taxon>Endopterygota</taxon>
        <taxon>Coleoptera</taxon>
        <taxon>Polyphaga</taxon>
        <taxon>Cucujiformia</taxon>
        <taxon>Curculionidae</taxon>
        <taxon>Dryophthorinae</taxon>
        <taxon>Rhynchophorus</taxon>
    </lineage>
</organism>
<dbReference type="PROSITE" id="PS50157">
    <property type="entry name" value="ZINC_FINGER_C2H2_2"/>
    <property type="match status" value="2"/>
</dbReference>
<dbReference type="GO" id="GO:0008270">
    <property type="term" value="F:zinc ion binding"/>
    <property type="evidence" value="ECO:0007669"/>
    <property type="project" value="UniProtKB-KW"/>
</dbReference>